<evidence type="ECO:0008006" key="4">
    <source>
        <dbReference type="Google" id="ProtNLM"/>
    </source>
</evidence>
<keyword evidence="3" id="KW-1185">Reference proteome</keyword>
<reference evidence="3" key="1">
    <citation type="journal article" date="2017" name="Nat. Ecol. Evol.">
        <title>Genome expansion and lineage-specific genetic innovations in the forest pathogenic fungi Armillaria.</title>
        <authorList>
            <person name="Sipos G."/>
            <person name="Prasanna A.N."/>
            <person name="Walter M.C."/>
            <person name="O'Connor E."/>
            <person name="Balint B."/>
            <person name="Krizsan K."/>
            <person name="Kiss B."/>
            <person name="Hess J."/>
            <person name="Varga T."/>
            <person name="Slot J."/>
            <person name="Riley R."/>
            <person name="Boka B."/>
            <person name="Rigling D."/>
            <person name="Barry K."/>
            <person name="Lee J."/>
            <person name="Mihaltcheva S."/>
            <person name="LaButti K."/>
            <person name="Lipzen A."/>
            <person name="Waldron R."/>
            <person name="Moloney N.M."/>
            <person name="Sperisen C."/>
            <person name="Kredics L."/>
            <person name="Vagvoelgyi C."/>
            <person name="Patrignani A."/>
            <person name="Fitzpatrick D."/>
            <person name="Nagy I."/>
            <person name="Doyle S."/>
            <person name="Anderson J.B."/>
            <person name="Grigoriev I.V."/>
            <person name="Gueldener U."/>
            <person name="Muensterkoetter M."/>
            <person name="Nagy L.G."/>
        </authorList>
    </citation>
    <scope>NUCLEOTIDE SEQUENCE [LARGE SCALE GENOMIC DNA]</scope>
    <source>
        <strain evidence="3">Ar21-2</strain>
    </source>
</reference>
<feature type="transmembrane region" description="Helical" evidence="1">
    <location>
        <begin position="76"/>
        <end position="96"/>
    </location>
</feature>
<keyword evidence="1" id="KW-0472">Membrane</keyword>
<proteinExistence type="predicted"/>
<dbReference type="STRING" id="47427.A0A2H3DDA9"/>
<dbReference type="EMBL" id="KZ293690">
    <property type="protein sequence ID" value="PBK85466.1"/>
    <property type="molecule type" value="Genomic_DNA"/>
</dbReference>
<keyword evidence="1" id="KW-1133">Transmembrane helix</keyword>
<keyword evidence="1" id="KW-0812">Transmembrane</keyword>
<dbReference type="OrthoDB" id="5389493at2759"/>
<dbReference type="OMA" id="IRICAFV"/>
<dbReference type="AlphaFoldDB" id="A0A2H3DDA9"/>
<dbReference type="Proteomes" id="UP000217790">
    <property type="component" value="Unassembled WGS sequence"/>
</dbReference>
<name>A0A2H3DDA9_ARMGA</name>
<sequence>MMGTDYADAYGYNSIAAAIVFTIAYVPLCGFFVLQSFKNPTYMHVMLPIFCAIRFVAFMIRAILIGSDSVGKNLGLLIADEVLFGIGFFGLLYAAYNLVLDKRLLSDLPPSTGVLSGPSHSRGVFQLSLTAENALGIAGIITELNDPTISTGIALRKASAILALVLTGLQAYWTVMLVKKEMDEGQEHAKAFAEKHESFILCAISILLIVRETFLTATINNTEAALNENSWYPLVALPEILAVIHYCAQGLVPRRSELPT</sequence>
<evidence type="ECO:0000313" key="3">
    <source>
        <dbReference type="Proteomes" id="UP000217790"/>
    </source>
</evidence>
<feature type="transmembrane region" description="Helical" evidence="1">
    <location>
        <begin position="12"/>
        <end position="33"/>
    </location>
</feature>
<organism evidence="2 3">
    <name type="scientific">Armillaria gallica</name>
    <name type="common">Bulbous honey fungus</name>
    <name type="synonym">Armillaria bulbosa</name>
    <dbReference type="NCBI Taxonomy" id="47427"/>
    <lineage>
        <taxon>Eukaryota</taxon>
        <taxon>Fungi</taxon>
        <taxon>Dikarya</taxon>
        <taxon>Basidiomycota</taxon>
        <taxon>Agaricomycotina</taxon>
        <taxon>Agaricomycetes</taxon>
        <taxon>Agaricomycetidae</taxon>
        <taxon>Agaricales</taxon>
        <taxon>Marasmiineae</taxon>
        <taxon>Physalacriaceae</taxon>
        <taxon>Armillaria</taxon>
    </lineage>
</organism>
<evidence type="ECO:0000256" key="1">
    <source>
        <dbReference type="SAM" id="Phobius"/>
    </source>
</evidence>
<gene>
    <name evidence="2" type="ORF">ARMGADRAFT_1128824</name>
</gene>
<feature type="transmembrane region" description="Helical" evidence="1">
    <location>
        <begin position="45"/>
        <end position="64"/>
    </location>
</feature>
<accession>A0A2H3DDA9</accession>
<evidence type="ECO:0000313" key="2">
    <source>
        <dbReference type="EMBL" id="PBK85466.1"/>
    </source>
</evidence>
<protein>
    <recommendedName>
        <fullName evidence="4">RTA1 like protein</fullName>
    </recommendedName>
</protein>
<dbReference type="InParanoid" id="A0A2H3DDA9"/>